<dbReference type="EMBL" id="CAJPWZ010000692">
    <property type="protein sequence ID" value="CAG2198664.1"/>
    <property type="molecule type" value="Genomic_DNA"/>
</dbReference>
<dbReference type="Gene3D" id="3.40.50.880">
    <property type="match status" value="1"/>
</dbReference>
<organism evidence="1 2">
    <name type="scientific">Mytilus edulis</name>
    <name type="common">Blue mussel</name>
    <dbReference type="NCBI Taxonomy" id="6550"/>
    <lineage>
        <taxon>Eukaryota</taxon>
        <taxon>Metazoa</taxon>
        <taxon>Spiralia</taxon>
        <taxon>Lophotrochozoa</taxon>
        <taxon>Mollusca</taxon>
        <taxon>Bivalvia</taxon>
        <taxon>Autobranchia</taxon>
        <taxon>Pteriomorphia</taxon>
        <taxon>Mytilida</taxon>
        <taxon>Mytiloidea</taxon>
        <taxon>Mytilidae</taxon>
        <taxon>Mytilinae</taxon>
        <taxon>Mytilus</taxon>
    </lineage>
</organism>
<proteinExistence type="predicted"/>
<keyword evidence="1" id="KW-0378">Hydrolase</keyword>
<dbReference type="PANTHER" id="PTHR36175">
    <property type="entry name" value="CYANOPHYCINASE"/>
    <property type="match status" value="1"/>
</dbReference>
<dbReference type="GO" id="GO:0004180">
    <property type="term" value="F:carboxypeptidase activity"/>
    <property type="evidence" value="ECO:0007669"/>
    <property type="project" value="UniProtKB-KW"/>
</dbReference>
<dbReference type="PANTHER" id="PTHR36175:SF1">
    <property type="entry name" value="CYANOPHYCINASE"/>
    <property type="match status" value="1"/>
</dbReference>
<keyword evidence="1" id="KW-0121">Carboxypeptidase</keyword>
<keyword evidence="1" id="KW-0645">Protease</keyword>
<gene>
    <name evidence="1" type="ORF">MEDL_13412</name>
</gene>
<comment type="caution">
    <text evidence="1">The sequence shown here is derived from an EMBL/GenBank/DDBJ whole genome shotgun (WGS) entry which is preliminary data.</text>
</comment>
<dbReference type="AlphaFoldDB" id="A0A8S3QP67"/>
<dbReference type="EC" id="3.4.15.6" evidence="1"/>
<dbReference type="Proteomes" id="UP000683360">
    <property type="component" value="Unassembled WGS sequence"/>
</dbReference>
<keyword evidence="2" id="KW-1185">Reference proteome</keyword>
<evidence type="ECO:0000313" key="1">
    <source>
        <dbReference type="EMBL" id="CAG2198664.1"/>
    </source>
</evidence>
<dbReference type="OrthoDB" id="4666063at2759"/>
<name>A0A8S3QP67_MYTED</name>
<accession>A0A8S3QP67</accession>
<sequence length="327" mass="38678">MRIRDYTFWESVIRMIDDMNWVSVMIIRDDTFWESVIRMIDDTFWESVIRMIDDTFCESVIRMKDDMYWVSVMRIRDDTFWESVIRMIDDMYWVSVTRIRDDTFWESVKKMIDDMYWVSVTRIRDDTFCQRGREGRLIRLLSDTRHLYNGVDWGIGVDENTALVIRHAGTSQAEGEIIGENGVFFADVSNSHVDNSTKYFNIDNVMVHYLTHGDKIFLQNKTIKFSPTKTQMKGHENYDHALTTQDIFGGNRRHPTQKSEFTRVATSIFDSRLETSSYGDTYENNPRFRVTMSRAVAGAEGFVERKHSFHTDITSYRNLYVKIDFSP</sequence>
<dbReference type="InterPro" id="IPR029062">
    <property type="entry name" value="Class_I_gatase-like"/>
</dbReference>
<dbReference type="GO" id="GO:0008241">
    <property type="term" value="F:peptidyl-dipeptidase activity"/>
    <property type="evidence" value="ECO:0007669"/>
    <property type="project" value="UniProtKB-EC"/>
</dbReference>
<protein>
    <submittedName>
        <fullName evidence="1">CphB</fullName>
        <ecNumber evidence="1">3.4.15.6</ecNumber>
    </submittedName>
</protein>
<evidence type="ECO:0000313" key="2">
    <source>
        <dbReference type="Proteomes" id="UP000683360"/>
    </source>
</evidence>
<reference evidence="1" key="1">
    <citation type="submission" date="2021-03" db="EMBL/GenBank/DDBJ databases">
        <authorList>
            <person name="Bekaert M."/>
        </authorList>
    </citation>
    <scope>NUCLEOTIDE SEQUENCE</scope>
</reference>